<evidence type="ECO:0000313" key="3">
    <source>
        <dbReference type="Proteomes" id="UP000251993"/>
    </source>
</evidence>
<reference evidence="2 3" key="1">
    <citation type="submission" date="2018-07" db="EMBL/GenBank/DDBJ databases">
        <title>Genome sequencing of Runella.</title>
        <authorList>
            <person name="Baek M.-G."/>
            <person name="Yi H."/>
        </authorList>
    </citation>
    <scope>NUCLEOTIDE SEQUENCE [LARGE SCALE GENOMIC DNA]</scope>
    <source>
        <strain evidence="2 3">HYN0085</strain>
    </source>
</reference>
<dbReference type="EMBL" id="CP030850">
    <property type="protein sequence ID" value="AXE18734.1"/>
    <property type="molecule type" value="Genomic_DNA"/>
</dbReference>
<feature type="domain" description="PKD" evidence="1">
    <location>
        <begin position="1091"/>
        <end position="1145"/>
    </location>
</feature>
<proteinExistence type="predicted"/>
<dbReference type="InterPro" id="IPR013783">
    <property type="entry name" value="Ig-like_fold"/>
</dbReference>
<dbReference type="KEGG" id="run:DR864_13725"/>
<dbReference type="Pfam" id="PF00801">
    <property type="entry name" value="PKD"/>
    <property type="match status" value="1"/>
</dbReference>
<dbReference type="CDD" id="cd00146">
    <property type="entry name" value="PKD"/>
    <property type="match status" value="2"/>
</dbReference>
<accession>A0A344TJB3</accession>
<keyword evidence="3" id="KW-1185">Reference proteome</keyword>
<dbReference type="Pfam" id="PF13585">
    <property type="entry name" value="CHU_C"/>
    <property type="match status" value="1"/>
</dbReference>
<dbReference type="InterPro" id="IPR000601">
    <property type="entry name" value="PKD_dom"/>
</dbReference>
<dbReference type="SUPFAM" id="SSF49299">
    <property type="entry name" value="PKD domain"/>
    <property type="match status" value="2"/>
</dbReference>
<dbReference type="InterPro" id="IPR057708">
    <property type="entry name" value="DUF7948"/>
</dbReference>
<name>A0A344TJB3_9BACT</name>
<organism evidence="2 3">
    <name type="scientific">Runella rosea</name>
    <dbReference type="NCBI Taxonomy" id="2259595"/>
    <lineage>
        <taxon>Bacteria</taxon>
        <taxon>Pseudomonadati</taxon>
        <taxon>Bacteroidota</taxon>
        <taxon>Cytophagia</taxon>
        <taxon>Cytophagales</taxon>
        <taxon>Spirosomataceae</taxon>
        <taxon>Runella</taxon>
    </lineage>
</organism>
<dbReference type="RefSeq" id="WP_114067516.1">
    <property type="nucleotide sequence ID" value="NZ_CP030850.1"/>
</dbReference>
<dbReference type="Proteomes" id="UP000251993">
    <property type="component" value="Chromosome"/>
</dbReference>
<evidence type="ECO:0000313" key="2">
    <source>
        <dbReference type="EMBL" id="AXE18734.1"/>
    </source>
</evidence>
<dbReference type="PANTHER" id="PTHR35580">
    <property type="entry name" value="CELL SURFACE GLYCOPROTEIN (S-LAYER PROTEIN)-LIKE PROTEIN"/>
    <property type="match status" value="1"/>
</dbReference>
<dbReference type="Gene3D" id="2.60.40.10">
    <property type="entry name" value="Immunoglobulins"/>
    <property type="match status" value="2"/>
</dbReference>
<evidence type="ECO:0000259" key="1">
    <source>
        <dbReference type="PROSITE" id="PS50093"/>
    </source>
</evidence>
<dbReference type="PANTHER" id="PTHR35580:SF1">
    <property type="entry name" value="PHYTASE-LIKE DOMAIN-CONTAINING PROTEIN"/>
    <property type="match status" value="1"/>
</dbReference>
<dbReference type="PROSITE" id="PS50093">
    <property type="entry name" value="PKD"/>
    <property type="match status" value="1"/>
</dbReference>
<dbReference type="SMART" id="SM00089">
    <property type="entry name" value="PKD"/>
    <property type="match status" value="2"/>
</dbReference>
<gene>
    <name evidence="2" type="ORF">DR864_13725</name>
</gene>
<dbReference type="InterPro" id="IPR035986">
    <property type="entry name" value="PKD_dom_sf"/>
</dbReference>
<dbReference type="OrthoDB" id="1652165at2"/>
<dbReference type="InterPro" id="IPR022409">
    <property type="entry name" value="PKD/Chitinase_dom"/>
</dbReference>
<protein>
    <submittedName>
        <fullName evidence="2">PKD domain-containing protein</fullName>
    </submittedName>
</protein>
<dbReference type="Pfam" id="PF25778">
    <property type="entry name" value="DUF7948"/>
    <property type="match status" value="1"/>
</dbReference>
<dbReference type="InterPro" id="IPR052918">
    <property type="entry name" value="Motility_Chemotaxis_Reg"/>
</dbReference>
<sequence>MKQILRITLLFLGITGGLMAQNSAAVRFVRNQGQWDAAVRYCAEIPGGYLLLKEKSLMYVFFEEEALKSVHARKGAPNARKTEALNGHAVEVLFEGANPTFNVEEQHKNPATYNYFLGNDPNRWASNVASFGEVIYRDVYPGIDFKMYAFRQTLKYEFLVAPNADASRIKMRYVGSKELKLVNNELAVVTTVNQFKEAKPYTYQEINQRSKEVATQYRLEGEYLSFDFPKGYDRSAPLTIDPELVFSTFSGSYANNFGHAATYDAQGNLYSVGTTHSMGIFPTTAGAFQRQIGGPGNQVDIGLLKFSPDGTRLLYGTYIGGSDCDVPHSMIVNNKDELVIFGTTSSLNFPLTSGAFQTRFGGGTPVMPLGGFEFNNGMDIFVLKLNSTGSVLTGSTYVGGNGSDGYSRTPDFALANYGDEFRGEVVVDDKDNVYVATSTNSSNFPLVNAPGNQYGGRQDAVVFKLSSDLKTMLMSTYLGGTSPDAAYGIKWAPSGAVYVTGVTRSSNLPVKTGAFKKALSGLEDGFLAKFANDQLAQITYLGTDSSDVGYLVDVDAEENAHVFGITNGKYPATAGTYNVANAGQFVHALDKNLSTTVFSTTIGSNRAAPDIAPTAFLVNECGNIYLSGWGGVVNSRNGYILSSSTIGLPTTEDAFMRTTTGSNFYLAILEKGAKSLLYGTFIGSTVTSDDGDHVDGGTSRFAKNGVIYHATCVCRRANFPSTPNVWSVNRNSLDCNNAAFKFDIDRMKADFDTYEGSTKGVVSGCAPLTLDFINTSVGGRTYNWDVQGNNISRDPVKATYTFNQPGEYRVTLRIFNPLVCRGQDVVTKIIKVGVSKAKASGDTTVCANVGVPLFAQGGIKYSWSPAAGLSNPNIANPIAKVNATTQFICTVTDSNCTVKRNVTVTVNNNKPDFQALKDTTICVGQSAVLTALGSATRYRWSPALTLSDSVGTRIIAKPAQTTTYTVTGVYADGCLPQKSITVRIEDAKNDFKVVPDTIICAGQSVQLLAQGGATKFTWLPSPSLSDVTIRNPVAKPTQTTTYTVTGTYPDGCTPVRTVTVNVEQGPQNVRFEIEPVYACGQPTTLQYFNRTSGNAKFEWDLGNGTRSTNATPAIATYTQNGTYQVTLSAFSAYGCATSVTQTVSVLNLDKIPNVITPNGDGKNDTFIIGIPNAQLEVFNRWGKQVYSNSNYPDDWGKGVLNGTYFYQLKVTPTVQCKGWIQVIE</sequence>
<dbReference type="AlphaFoldDB" id="A0A344TJB3"/>